<proteinExistence type="predicted"/>
<reference evidence="1 2" key="1">
    <citation type="submission" date="2017-06" db="EMBL/GenBank/DDBJ databases">
        <title>Ant-infecting Ophiocordyceps genomes reveal a high diversity of potential behavioral manipulation genes and a possible major role for enterotoxins.</title>
        <authorList>
            <person name="De Bekker C."/>
            <person name="Evans H.C."/>
            <person name="Brachmann A."/>
            <person name="Hughes D.P."/>
        </authorList>
    </citation>
    <scope>NUCLEOTIDE SEQUENCE [LARGE SCALE GENOMIC DNA]</scope>
    <source>
        <strain evidence="1 2">1348a</strain>
    </source>
</reference>
<name>A0A2C5ZF86_9HYPO</name>
<gene>
    <name evidence="1" type="ORF">CDD82_3075</name>
</gene>
<keyword evidence="2" id="KW-1185">Reference proteome</keyword>
<dbReference type="AlphaFoldDB" id="A0A2C5ZF86"/>
<sequence>MADAMTKSCVTCTWATGEGERRPGELNPRGWRRVDFGDVACSCFMSSPDGDASCQHEQCQDTGLVLEEIEHRYQARVALRESSLSPLTSCGPTLGPVCCSTPIAGLPSRISHLSIVFDTVTSQISDPRTRAWWDAISARLHVGEEDGVGMEWKGRLIWSAAGHEDFLDYIASWAPARKQLAQCIPASSYPSRLHAGHNAPFVDIGLGSSLGFLWALNLDWDTQFSAAVTVSIAYWADMASGPDAPEGHLADVFDVLPSLSRACTTGRTDNLSPMKALVIEYLACSTIPALCGPLPGVQDIWLSRMADVGARESCVGMTSCPAPFSPYRSADDTRLYVAWGVIHDMFDLPRDLASGNRINAVLWAFFSGFSASQVLLWLRESVALACRLEGRGSCAAKLLLCSAFVHVTNPRWAVNGLALANFSKWPSAPGRRRLSKSCLSGKNRKNRPMLPDFSDLNSHAVGKQDQVCNCKSSHVSQSLSKAAADALRGTVAGFATASQRLDAHNTGLSALLAADWDTLIALSRNAWGSFWEDTAAIAAWVDATHI</sequence>
<evidence type="ECO:0000313" key="2">
    <source>
        <dbReference type="Proteomes" id="UP000224854"/>
    </source>
</evidence>
<comment type="caution">
    <text evidence="1">The sequence shown here is derived from an EMBL/GenBank/DDBJ whole genome shotgun (WGS) entry which is preliminary data.</text>
</comment>
<dbReference type="EMBL" id="NJEU01000226">
    <property type="protein sequence ID" value="PHH78382.1"/>
    <property type="molecule type" value="Genomic_DNA"/>
</dbReference>
<evidence type="ECO:0000313" key="1">
    <source>
        <dbReference type="EMBL" id="PHH78382.1"/>
    </source>
</evidence>
<dbReference type="Proteomes" id="UP000224854">
    <property type="component" value="Unassembled WGS sequence"/>
</dbReference>
<protein>
    <submittedName>
        <fullName evidence="1">Uncharacterized protein</fullName>
    </submittedName>
</protein>
<organism evidence="1 2">
    <name type="scientific">Ophiocordyceps australis</name>
    <dbReference type="NCBI Taxonomy" id="1399860"/>
    <lineage>
        <taxon>Eukaryota</taxon>
        <taxon>Fungi</taxon>
        <taxon>Dikarya</taxon>
        <taxon>Ascomycota</taxon>
        <taxon>Pezizomycotina</taxon>
        <taxon>Sordariomycetes</taxon>
        <taxon>Hypocreomycetidae</taxon>
        <taxon>Hypocreales</taxon>
        <taxon>Ophiocordycipitaceae</taxon>
        <taxon>Ophiocordyceps</taxon>
    </lineage>
</organism>
<dbReference type="OrthoDB" id="5151740at2759"/>
<accession>A0A2C5ZF86</accession>